<keyword evidence="3 11" id="KW-0813">Transport</keyword>
<dbReference type="PANTHER" id="PTHR45624">
    <property type="entry name" value="MITOCHONDRIAL BASIC AMINO ACIDS TRANSPORTER-RELATED"/>
    <property type="match status" value="1"/>
</dbReference>
<dbReference type="InterPro" id="IPR050567">
    <property type="entry name" value="Mitochondrial_Carrier"/>
</dbReference>
<dbReference type="EMBL" id="NKCI01000001">
    <property type="protein sequence ID" value="RSL73662.1"/>
    <property type="molecule type" value="Genomic_DNA"/>
</dbReference>
<dbReference type="OrthoDB" id="409586at2759"/>
<evidence type="ECO:0000313" key="12">
    <source>
        <dbReference type="EMBL" id="RSL73662.1"/>
    </source>
</evidence>
<dbReference type="PROSITE" id="PS50920">
    <property type="entry name" value="SOLCAR"/>
    <property type="match status" value="3"/>
</dbReference>
<evidence type="ECO:0000256" key="10">
    <source>
        <dbReference type="PROSITE-ProRule" id="PRU00282"/>
    </source>
</evidence>
<keyword evidence="6" id="KW-0999">Mitochondrion inner membrane</keyword>
<feature type="repeat" description="Solcar" evidence="10">
    <location>
        <begin position="187"/>
        <end position="275"/>
    </location>
</feature>
<keyword evidence="7" id="KW-1133">Transmembrane helix</keyword>
<feature type="repeat" description="Solcar" evidence="10">
    <location>
        <begin position="1"/>
        <end position="71"/>
    </location>
</feature>
<dbReference type="GO" id="GO:1990575">
    <property type="term" value="P:mitochondrial L-ornithine transmembrane transport"/>
    <property type="evidence" value="ECO:0007669"/>
    <property type="project" value="TreeGrafter"/>
</dbReference>
<dbReference type="Proteomes" id="UP000288168">
    <property type="component" value="Unassembled WGS sequence"/>
</dbReference>
<evidence type="ECO:0000256" key="2">
    <source>
        <dbReference type="ARBA" id="ARBA00006375"/>
    </source>
</evidence>
<dbReference type="GO" id="GO:0005743">
    <property type="term" value="C:mitochondrial inner membrane"/>
    <property type="evidence" value="ECO:0007669"/>
    <property type="project" value="UniProtKB-SubCell"/>
</dbReference>
<evidence type="ECO:0000256" key="1">
    <source>
        <dbReference type="ARBA" id="ARBA00004448"/>
    </source>
</evidence>
<dbReference type="PRINTS" id="PR00926">
    <property type="entry name" value="MITOCARRIER"/>
</dbReference>
<dbReference type="Pfam" id="PF00153">
    <property type="entry name" value="Mito_carr"/>
    <property type="match status" value="3"/>
</dbReference>
<evidence type="ECO:0000256" key="3">
    <source>
        <dbReference type="ARBA" id="ARBA00022448"/>
    </source>
</evidence>
<keyword evidence="8" id="KW-0496">Mitochondrion</keyword>
<dbReference type="Gene3D" id="1.50.40.10">
    <property type="entry name" value="Mitochondrial carrier domain"/>
    <property type="match status" value="1"/>
</dbReference>
<protein>
    <recommendedName>
        <fullName evidence="14">Mitochondrial carrier</fullName>
    </recommendedName>
</protein>
<dbReference type="AlphaFoldDB" id="A0A428R7Z1"/>
<dbReference type="GO" id="GO:0000064">
    <property type="term" value="F:L-ornithine transmembrane transporter activity"/>
    <property type="evidence" value="ECO:0007669"/>
    <property type="project" value="TreeGrafter"/>
</dbReference>
<sequence>MGGVAQVMIGQPFDIVKVRLQASGGNALTFTGNIWRWEGPLAFYKGTIPPLLGVGACASIQFGAFHVFRELLEERNRNLQGNTDGTLSLGQFYLAGGAAGLSNSVLSGPIEHVRIRLQTQPHGNNRLYLGPSDCVRKIWKHSGLAGLYRGQVVTILREFHGFGIWFASYEGLVQKVMERDQKPRGEIPSWKFALCGGIAGELIWLLTYPFDVIKSKMQTDEFGAERRYKNMREAFRVTVEVGGVAGLFKGIGPTLLRAMPVSAGTFAVVEMMRKALA</sequence>
<evidence type="ECO:0000256" key="7">
    <source>
        <dbReference type="ARBA" id="ARBA00022989"/>
    </source>
</evidence>
<evidence type="ECO:0000256" key="5">
    <source>
        <dbReference type="ARBA" id="ARBA00022737"/>
    </source>
</evidence>
<keyword evidence="5" id="KW-0677">Repeat</keyword>
<gene>
    <name evidence="12" type="ORF">CEP54_000030</name>
</gene>
<name>A0A428R7Z1_9HYPO</name>
<dbReference type="InterPro" id="IPR018108">
    <property type="entry name" value="MCP_transmembrane"/>
</dbReference>
<keyword evidence="4 10" id="KW-0812">Transmembrane</keyword>
<evidence type="ECO:0000256" key="9">
    <source>
        <dbReference type="ARBA" id="ARBA00023136"/>
    </source>
</evidence>
<evidence type="ECO:0000256" key="11">
    <source>
        <dbReference type="RuleBase" id="RU000488"/>
    </source>
</evidence>
<proteinExistence type="inferred from homology"/>
<evidence type="ECO:0000256" key="4">
    <source>
        <dbReference type="ARBA" id="ARBA00022692"/>
    </source>
</evidence>
<comment type="subcellular location">
    <subcellularLocation>
        <location evidence="1">Mitochondrion inner membrane</location>
        <topology evidence="1">Multi-pass membrane protein</topology>
    </subcellularLocation>
</comment>
<comment type="similarity">
    <text evidence="2 11">Belongs to the mitochondrial carrier (TC 2.A.29) family.</text>
</comment>
<reference evidence="12 13" key="1">
    <citation type="submission" date="2017-06" db="EMBL/GenBank/DDBJ databases">
        <title>Comparative genomic analysis of Ambrosia Fusariam Clade fungi.</title>
        <authorList>
            <person name="Stajich J.E."/>
            <person name="Carrillo J."/>
            <person name="Kijimoto T."/>
            <person name="Eskalen A."/>
            <person name="O'Donnell K."/>
            <person name="Kasson M."/>
        </authorList>
    </citation>
    <scope>NUCLEOTIDE SEQUENCE [LARGE SCALE GENOMIC DNA]</scope>
    <source>
        <strain evidence="12 13">NRRL62584</strain>
    </source>
</reference>
<keyword evidence="9 10" id="KW-0472">Membrane</keyword>
<dbReference type="SUPFAM" id="SSF103506">
    <property type="entry name" value="Mitochondrial carrier"/>
    <property type="match status" value="1"/>
</dbReference>
<evidence type="ECO:0000313" key="13">
    <source>
        <dbReference type="Proteomes" id="UP000288168"/>
    </source>
</evidence>
<accession>A0A428R7Z1</accession>
<dbReference type="PANTHER" id="PTHR45624:SF12">
    <property type="entry name" value="MITOCHONDRIAL ORNITHINE TRANSPORTER 1"/>
    <property type="match status" value="1"/>
</dbReference>
<evidence type="ECO:0000256" key="8">
    <source>
        <dbReference type="ARBA" id="ARBA00023128"/>
    </source>
</evidence>
<evidence type="ECO:0008006" key="14">
    <source>
        <dbReference type="Google" id="ProtNLM"/>
    </source>
</evidence>
<comment type="caution">
    <text evidence="12">The sequence shown here is derived from an EMBL/GenBank/DDBJ whole genome shotgun (WGS) entry which is preliminary data.</text>
</comment>
<dbReference type="STRING" id="1325734.A0A428R7Z1"/>
<feature type="repeat" description="Solcar" evidence="10">
    <location>
        <begin position="87"/>
        <end position="175"/>
    </location>
</feature>
<organism evidence="12 13">
    <name type="scientific">Fusarium duplospermum</name>
    <dbReference type="NCBI Taxonomy" id="1325734"/>
    <lineage>
        <taxon>Eukaryota</taxon>
        <taxon>Fungi</taxon>
        <taxon>Dikarya</taxon>
        <taxon>Ascomycota</taxon>
        <taxon>Pezizomycotina</taxon>
        <taxon>Sordariomycetes</taxon>
        <taxon>Hypocreomycetidae</taxon>
        <taxon>Hypocreales</taxon>
        <taxon>Nectriaceae</taxon>
        <taxon>Fusarium</taxon>
        <taxon>Fusarium solani species complex</taxon>
    </lineage>
</organism>
<keyword evidence="13" id="KW-1185">Reference proteome</keyword>
<dbReference type="InterPro" id="IPR002067">
    <property type="entry name" value="MCP"/>
</dbReference>
<evidence type="ECO:0000256" key="6">
    <source>
        <dbReference type="ARBA" id="ARBA00022792"/>
    </source>
</evidence>
<dbReference type="InterPro" id="IPR023395">
    <property type="entry name" value="MCP_dom_sf"/>
</dbReference>